<dbReference type="AlphaFoldDB" id="A0A1H6KLI6"/>
<proteinExistence type="predicted"/>
<protein>
    <submittedName>
        <fullName evidence="1">Conserved repeat domain-containing protein</fullName>
    </submittedName>
</protein>
<accession>A0A1H6KLI6</accession>
<evidence type="ECO:0000313" key="1">
    <source>
        <dbReference type="EMBL" id="SEH76330.1"/>
    </source>
</evidence>
<dbReference type="OrthoDB" id="1817816at2"/>
<dbReference type="RefSeq" id="WP_074718015.1">
    <property type="nucleotide sequence ID" value="NZ_FNWV01000010.1"/>
</dbReference>
<dbReference type="EMBL" id="FNWV01000010">
    <property type="protein sequence ID" value="SEH76330.1"/>
    <property type="molecule type" value="Genomic_DNA"/>
</dbReference>
<sequence length="286" mass="29388">MATFYNQATLSYNGTVASSNITAGEILEVLSVSKNAVSDTYSQGSENVYMISIVNTGSSCYNGLTVTDNLGEYTFGETGGTAVPLSYNEGTLSYYVNGVQQASPAVTSLSPLTVTGINVPAGGNAMLVYSADTNGFAPLGADGEIVNTVTVSGAGFEPVSASEAIAYTEGIDLAISKSLSPAAVEENGEVTYTFVIQNFGTAAAEAVDNVVFSDSFTPALSGLTAEFNGTAWVSGTNYAYDPDTGVFTSLDGQVTVPAAQFVQDETTGEWTTQAGVSTLVIKGRLA</sequence>
<evidence type="ECO:0000313" key="2">
    <source>
        <dbReference type="Proteomes" id="UP000183190"/>
    </source>
</evidence>
<organism evidence="1 2">
    <name type="scientific">Ruminococcus flavefaciens</name>
    <dbReference type="NCBI Taxonomy" id="1265"/>
    <lineage>
        <taxon>Bacteria</taxon>
        <taxon>Bacillati</taxon>
        <taxon>Bacillota</taxon>
        <taxon>Clostridia</taxon>
        <taxon>Eubacteriales</taxon>
        <taxon>Oscillospiraceae</taxon>
        <taxon>Ruminococcus</taxon>
    </lineage>
</organism>
<dbReference type="Proteomes" id="UP000183190">
    <property type="component" value="Unassembled WGS sequence"/>
</dbReference>
<name>A0A1H6KLI6_RUMFL</name>
<gene>
    <name evidence="1" type="ORF">SAMN02910265_02546</name>
</gene>
<reference evidence="1 2" key="1">
    <citation type="submission" date="2016-10" db="EMBL/GenBank/DDBJ databases">
        <authorList>
            <person name="de Groot N.N."/>
        </authorList>
    </citation>
    <scope>NUCLEOTIDE SEQUENCE [LARGE SCALE GENOMIC DNA]</scope>
    <source>
        <strain evidence="1 2">YAD2003</strain>
    </source>
</reference>